<feature type="signal peptide" evidence="1">
    <location>
        <begin position="1"/>
        <end position="22"/>
    </location>
</feature>
<dbReference type="InterPro" id="IPR025275">
    <property type="entry name" value="DUF4015"/>
</dbReference>
<dbReference type="STRING" id="1122204.SAMN05421781_2020"/>
<evidence type="ECO:0000259" key="2">
    <source>
        <dbReference type="Pfam" id="PF13200"/>
    </source>
</evidence>
<dbReference type="Proteomes" id="UP000199488">
    <property type="component" value="Unassembled WGS sequence"/>
</dbReference>
<dbReference type="PANTHER" id="PTHR43405:SF1">
    <property type="entry name" value="GLYCOSYL HYDROLASE DIGH"/>
    <property type="match status" value="1"/>
</dbReference>
<dbReference type="Pfam" id="PF13200">
    <property type="entry name" value="DUF4015"/>
    <property type="match status" value="1"/>
</dbReference>
<organism evidence="3 4">
    <name type="scientific">Marinococcus luteus</name>
    <dbReference type="NCBI Taxonomy" id="1122204"/>
    <lineage>
        <taxon>Bacteria</taxon>
        <taxon>Bacillati</taxon>
        <taxon>Bacillota</taxon>
        <taxon>Bacilli</taxon>
        <taxon>Bacillales</taxon>
        <taxon>Bacillaceae</taxon>
        <taxon>Marinococcus</taxon>
    </lineage>
</organism>
<feature type="domain" description="DUF4015" evidence="2">
    <location>
        <begin position="71"/>
        <end position="394"/>
    </location>
</feature>
<reference evidence="3 4" key="1">
    <citation type="submission" date="2016-10" db="EMBL/GenBank/DDBJ databases">
        <authorList>
            <person name="de Groot N.N."/>
        </authorList>
    </citation>
    <scope>NUCLEOTIDE SEQUENCE [LARGE SCALE GENOMIC DNA]</scope>
    <source>
        <strain evidence="3 4">DSM 23126</strain>
    </source>
</reference>
<dbReference type="InterPro" id="IPR017853">
    <property type="entry name" value="GH"/>
</dbReference>
<dbReference type="PANTHER" id="PTHR43405">
    <property type="entry name" value="GLYCOSYL HYDROLASE DIGH"/>
    <property type="match status" value="1"/>
</dbReference>
<keyword evidence="1" id="KW-0732">Signal</keyword>
<dbReference type="OrthoDB" id="9774125at2"/>
<dbReference type="AlphaFoldDB" id="A0A1H2VBW8"/>
<evidence type="ECO:0000256" key="1">
    <source>
        <dbReference type="SAM" id="SignalP"/>
    </source>
</evidence>
<gene>
    <name evidence="3" type="ORF">SAMN05421781_2020</name>
</gene>
<proteinExistence type="predicted"/>
<dbReference type="RefSeq" id="WP_091614515.1">
    <property type="nucleotide sequence ID" value="NZ_FNNC01000004.1"/>
</dbReference>
<sequence length="402" mass="44816">MKKKLGIWTLAAVLTVTSGLTAAEAKAEEGKESDLASMTTGGHTLTLEGSMPRFTYDSGLNFSYPEEGVKGIYVTGHSAGGARMDELIDLIDSTDLNAMVIDIKDDHGNLTFSVPEGSDLPDIGKNMIKDPEALMKKLEEHDIYPIARITTFKDNVLAEKHPEYSYQTSSGDTWSNGSGHMFTNPFMKEVWDYNLQIAEEAARLGFQDIQFDYIRFPEGFETRDDQLTYSTGDYDSGDDNVQERVDAVTEFVAFSEETLQTKYNVNVSADIFGYSATQERAPGIGQDFRLISENVDVISSMIYPSHWGSGYFNIDKPDTEPYEVIDAYAKAETEILSSLDEQPTTRPWIQDFTASYLGSGNYLQYGSTEVEAQIQALQNNGIEEYLLWDAQNTYSKGTDYTP</sequence>
<dbReference type="InterPro" id="IPR052177">
    <property type="entry name" value="Divisome_Glycosyl_Hydrolase"/>
</dbReference>
<evidence type="ECO:0000313" key="4">
    <source>
        <dbReference type="Proteomes" id="UP000199488"/>
    </source>
</evidence>
<dbReference type="EMBL" id="FNNC01000004">
    <property type="protein sequence ID" value="SDW65871.1"/>
    <property type="molecule type" value="Genomic_DNA"/>
</dbReference>
<protein>
    <recommendedName>
        <fullName evidence="2">DUF4015 domain-containing protein</fullName>
    </recommendedName>
</protein>
<dbReference type="Gene3D" id="3.20.20.80">
    <property type="entry name" value="Glycosidases"/>
    <property type="match status" value="1"/>
</dbReference>
<feature type="chain" id="PRO_5039692366" description="DUF4015 domain-containing protein" evidence="1">
    <location>
        <begin position="23"/>
        <end position="402"/>
    </location>
</feature>
<dbReference type="SUPFAM" id="SSF51445">
    <property type="entry name" value="(Trans)glycosidases"/>
    <property type="match status" value="1"/>
</dbReference>
<accession>A0A1H2VBW8</accession>
<keyword evidence="4" id="KW-1185">Reference proteome</keyword>
<name>A0A1H2VBW8_9BACI</name>
<evidence type="ECO:0000313" key="3">
    <source>
        <dbReference type="EMBL" id="SDW65871.1"/>
    </source>
</evidence>